<dbReference type="RefSeq" id="WP_143019689.1">
    <property type="nucleotide sequence ID" value="NZ_FMZO01000003.1"/>
</dbReference>
<dbReference type="AlphaFoldDB" id="A0A1G6N6L3"/>
<dbReference type="EMBL" id="FMZO01000003">
    <property type="protein sequence ID" value="SDC63490.1"/>
    <property type="molecule type" value="Genomic_DNA"/>
</dbReference>
<feature type="signal peptide" evidence="1">
    <location>
        <begin position="1"/>
        <end position="19"/>
    </location>
</feature>
<proteinExistence type="predicted"/>
<protein>
    <recommendedName>
        <fullName evidence="4">Outer membrane protein beta-barrel domain-containing protein</fullName>
    </recommendedName>
</protein>
<evidence type="ECO:0000256" key="1">
    <source>
        <dbReference type="SAM" id="SignalP"/>
    </source>
</evidence>
<organism evidence="2 3">
    <name type="scientific">Niabella drilacis (strain DSM 25811 / CCM 8410 / CCUG 62505 / LMG 26954 / E90)</name>
    <dbReference type="NCBI Taxonomy" id="1285928"/>
    <lineage>
        <taxon>Bacteria</taxon>
        <taxon>Pseudomonadati</taxon>
        <taxon>Bacteroidota</taxon>
        <taxon>Chitinophagia</taxon>
        <taxon>Chitinophagales</taxon>
        <taxon>Chitinophagaceae</taxon>
        <taxon>Niabella</taxon>
    </lineage>
</organism>
<reference evidence="3" key="1">
    <citation type="submission" date="2016-10" db="EMBL/GenBank/DDBJ databases">
        <authorList>
            <person name="Varghese N."/>
            <person name="Submissions S."/>
        </authorList>
    </citation>
    <scope>NUCLEOTIDE SEQUENCE [LARGE SCALE GENOMIC DNA]</scope>
    <source>
        <strain evidence="3">DSM 25811 / CCM 8410 / LMG 26954 / E90</strain>
    </source>
</reference>
<name>A0A1G6N6L3_NIADE</name>
<accession>A0A1G6N6L3</accession>
<dbReference type="OrthoDB" id="978645at2"/>
<gene>
    <name evidence="2" type="ORF">SAMN04487894_103174</name>
</gene>
<evidence type="ECO:0008006" key="4">
    <source>
        <dbReference type="Google" id="ProtNLM"/>
    </source>
</evidence>
<feature type="chain" id="PRO_5011712263" description="Outer membrane protein beta-barrel domain-containing protein" evidence="1">
    <location>
        <begin position="20"/>
        <end position="205"/>
    </location>
</feature>
<evidence type="ECO:0000313" key="2">
    <source>
        <dbReference type="EMBL" id="SDC63490.1"/>
    </source>
</evidence>
<dbReference type="STRING" id="1285928.SAMN04487894_103174"/>
<evidence type="ECO:0000313" key="3">
    <source>
        <dbReference type="Proteomes" id="UP000198757"/>
    </source>
</evidence>
<sequence length="205" mass="22840">MQKQICLFILLAVANMTIAQTTKRTVPYRQALGVRANVLGTKAYDFLSGSYKLFFSPRSAIELNAGISYEEYVLRNEQENFEGVQVYQPFFGALSYQLHIPMKGGLSFIIGAEGHVRFLKDDLPNYPGTAPPPNDPYTKTFENAKTQASLGLGPVGGFDFKSPKAPVNITLDHRPAFLNVNRQFDGEVELLNIALAVRYTFGPRR</sequence>
<keyword evidence="3" id="KW-1185">Reference proteome</keyword>
<dbReference type="Proteomes" id="UP000198757">
    <property type="component" value="Unassembled WGS sequence"/>
</dbReference>
<keyword evidence="1" id="KW-0732">Signal</keyword>